<evidence type="ECO:0000259" key="1">
    <source>
        <dbReference type="Pfam" id="PF00534"/>
    </source>
</evidence>
<dbReference type="Pfam" id="PF13439">
    <property type="entry name" value="Glyco_transf_4"/>
    <property type="match status" value="1"/>
</dbReference>
<accession>A0A7M1LFA2</accession>
<name>A0A7M1LFA2_9BACT</name>
<proteinExistence type="predicted"/>
<keyword evidence="3" id="KW-0808">Transferase</keyword>
<dbReference type="GO" id="GO:0016757">
    <property type="term" value="F:glycosyltransferase activity"/>
    <property type="evidence" value="ECO:0007669"/>
    <property type="project" value="InterPro"/>
</dbReference>
<dbReference type="InterPro" id="IPR028098">
    <property type="entry name" value="Glyco_trans_4-like_N"/>
</dbReference>
<evidence type="ECO:0000313" key="3">
    <source>
        <dbReference type="EMBL" id="QOQ86566.1"/>
    </source>
</evidence>
<keyword evidence="4" id="KW-1185">Reference proteome</keyword>
<evidence type="ECO:0000313" key="4">
    <source>
        <dbReference type="Proteomes" id="UP000594749"/>
    </source>
</evidence>
<dbReference type="EMBL" id="CP063078">
    <property type="protein sequence ID" value="QOQ86566.1"/>
    <property type="molecule type" value="Genomic_DNA"/>
</dbReference>
<dbReference type="Proteomes" id="UP000594749">
    <property type="component" value="Chromosome"/>
</dbReference>
<dbReference type="InterPro" id="IPR050194">
    <property type="entry name" value="Glycosyltransferase_grp1"/>
</dbReference>
<dbReference type="Pfam" id="PF00534">
    <property type="entry name" value="Glycos_transf_1"/>
    <property type="match status" value="1"/>
</dbReference>
<sequence length="369" mass="42067">MGDRVVLFTDTIQDLNGVSRFIQDMADYGKDDGFYAISSSSFRNFPDKGNVVNAKPLFEISMPFYKHMRLVFPKFSAVKDAYNKLNPKAIIVSTPGFFGLLALFLTRKNKNIKKLSIYHTDFPAYLYDNTKSKIIEKISIWFMRAFYSKFDIVFTRSKEYRKNLIEVIKLNPNKIKTLPSGINRKNFSPDFKDDSFYPSKFKALYVGRLSVEKNFDLLLEIWKDIHKKHPDTLLLCCGEGNFMDKKDILEKDGIYLLGAKVGKELSKIYASSDIFLFPSTTDTLGQVVMEAQSSGIPAIVSDKGGPKNLVVDGKSGYILKADSRLWKDKILDILNDQKKLESLKKGALVNSVNFDFIKSYETIMSQARL</sequence>
<protein>
    <submittedName>
        <fullName evidence="3">Glycosyltransferase</fullName>
    </submittedName>
</protein>
<dbReference type="RefSeq" id="WP_172658570.1">
    <property type="nucleotide sequence ID" value="NZ_CP053842.1"/>
</dbReference>
<dbReference type="PANTHER" id="PTHR45947:SF3">
    <property type="entry name" value="SULFOQUINOVOSYL TRANSFERASE SQD2"/>
    <property type="match status" value="1"/>
</dbReference>
<gene>
    <name evidence="3" type="ORF">IMC76_04850</name>
</gene>
<organism evidence="3 4">
    <name type="scientific">Campylobacter corcagiensis</name>
    <dbReference type="NCBI Taxonomy" id="1448857"/>
    <lineage>
        <taxon>Bacteria</taxon>
        <taxon>Pseudomonadati</taxon>
        <taxon>Campylobacterota</taxon>
        <taxon>Epsilonproteobacteria</taxon>
        <taxon>Campylobacterales</taxon>
        <taxon>Campylobacteraceae</taxon>
        <taxon>Campylobacter</taxon>
    </lineage>
</organism>
<feature type="domain" description="Glycosyl transferase family 1" evidence="1">
    <location>
        <begin position="193"/>
        <end position="347"/>
    </location>
</feature>
<dbReference type="InterPro" id="IPR001296">
    <property type="entry name" value="Glyco_trans_1"/>
</dbReference>
<dbReference type="SUPFAM" id="SSF53756">
    <property type="entry name" value="UDP-Glycosyltransferase/glycogen phosphorylase"/>
    <property type="match status" value="1"/>
</dbReference>
<reference evidence="3 4" key="1">
    <citation type="submission" date="2020-10" db="EMBL/GenBank/DDBJ databases">
        <title>Campylobacter and Helicobacter PacBio genomes.</title>
        <authorList>
            <person name="Lane C."/>
        </authorList>
    </citation>
    <scope>NUCLEOTIDE SEQUENCE [LARGE SCALE GENOMIC DNA]</scope>
    <source>
        <strain evidence="3 4">2016D-0077</strain>
    </source>
</reference>
<dbReference type="PANTHER" id="PTHR45947">
    <property type="entry name" value="SULFOQUINOVOSYL TRANSFERASE SQD2"/>
    <property type="match status" value="1"/>
</dbReference>
<dbReference type="AlphaFoldDB" id="A0A7M1LFA2"/>
<dbReference type="Gene3D" id="3.40.50.2000">
    <property type="entry name" value="Glycogen Phosphorylase B"/>
    <property type="match status" value="2"/>
</dbReference>
<feature type="domain" description="Glycosyltransferase subfamily 4-like N-terminal" evidence="2">
    <location>
        <begin position="16"/>
        <end position="183"/>
    </location>
</feature>
<evidence type="ECO:0000259" key="2">
    <source>
        <dbReference type="Pfam" id="PF13439"/>
    </source>
</evidence>